<feature type="region of interest" description="Disordered" evidence="1">
    <location>
        <begin position="33"/>
        <end position="85"/>
    </location>
</feature>
<sequence length="85" mass="9565">MVKPKPLFSALLAAMFLASLPDLSWATEQAQQRRAARDVKQDTRQGARDTKQACRAANEKSNAACRQDKRQTKQSGRQTGRDIKY</sequence>
<accession>A0A2A6J8U4</accession>
<feature type="signal peptide" evidence="2">
    <location>
        <begin position="1"/>
        <end position="26"/>
    </location>
</feature>
<dbReference type="Proteomes" id="UP000220768">
    <property type="component" value="Unassembled WGS sequence"/>
</dbReference>
<feature type="compositionally biased region" description="Basic and acidic residues" evidence="1">
    <location>
        <begin position="35"/>
        <end position="52"/>
    </location>
</feature>
<organism evidence="3 4">
    <name type="scientific">Rhizobium chutanense</name>
    <dbReference type="NCBI Taxonomy" id="2035448"/>
    <lineage>
        <taxon>Bacteria</taxon>
        <taxon>Pseudomonadati</taxon>
        <taxon>Pseudomonadota</taxon>
        <taxon>Alphaproteobacteria</taxon>
        <taxon>Hyphomicrobiales</taxon>
        <taxon>Rhizobiaceae</taxon>
        <taxon>Rhizobium/Agrobacterium group</taxon>
        <taxon>Rhizobium</taxon>
    </lineage>
</organism>
<dbReference type="EMBL" id="NWSV01000012">
    <property type="protein sequence ID" value="PDT02728.1"/>
    <property type="molecule type" value="Genomic_DNA"/>
</dbReference>
<evidence type="ECO:0000256" key="2">
    <source>
        <dbReference type="SAM" id="SignalP"/>
    </source>
</evidence>
<keyword evidence="2" id="KW-0732">Signal</keyword>
<reference evidence="3 4" key="1">
    <citation type="submission" date="2017-09" db="EMBL/GenBank/DDBJ databases">
        <title>Comparative genomics of rhizobia isolated from Phaseolus vulgaris in China.</title>
        <authorList>
            <person name="Tong W."/>
        </authorList>
    </citation>
    <scope>NUCLEOTIDE SEQUENCE [LARGE SCALE GENOMIC DNA]</scope>
    <source>
        <strain evidence="3 4">C5</strain>
    </source>
</reference>
<evidence type="ECO:0000313" key="3">
    <source>
        <dbReference type="EMBL" id="PDT02728.1"/>
    </source>
</evidence>
<gene>
    <name evidence="3" type="ORF">CO666_19415</name>
</gene>
<evidence type="ECO:0000313" key="4">
    <source>
        <dbReference type="Proteomes" id="UP000220768"/>
    </source>
</evidence>
<comment type="caution">
    <text evidence="3">The sequence shown here is derived from an EMBL/GenBank/DDBJ whole genome shotgun (WGS) entry which is preliminary data.</text>
</comment>
<evidence type="ECO:0000256" key="1">
    <source>
        <dbReference type="SAM" id="MobiDB-lite"/>
    </source>
</evidence>
<dbReference type="AlphaFoldDB" id="A0A2A6J8U4"/>
<keyword evidence="4" id="KW-1185">Reference proteome</keyword>
<name>A0A2A6J8U4_9HYPH</name>
<feature type="chain" id="PRO_5013354911" evidence="2">
    <location>
        <begin position="27"/>
        <end position="85"/>
    </location>
</feature>
<dbReference type="RefSeq" id="WP_097613820.1">
    <property type="nucleotide sequence ID" value="NZ_NWSV01000012.1"/>
</dbReference>
<protein>
    <submittedName>
        <fullName evidence="3">Uncharacterized protein</fullName>
    </submittedName>
</protein>
<proteinExistence type="predicted"/>